<sequence>MKVAIVGVGSMGGAIMQGLNNLTKYDLIALNPKNPRVEKLAHEYKFKLVFDPQSLVELQPDVVILTTPAPVTVTVAEQLQALDPHTIVISAADGVKRVDLQKALINNPVATMIPNTPVSVNAGTIGLSLNPTFDKTIKDTIVQLLNDLGDVVLVPEEQLDIVGVIGGCGPAFVDVFMDAMSDAAVKHGLNRQTAYRLIASMVKGSGALAYETRQSPAALRDQVASPAGTTIRGLAALEKHGFRYGVIDAVDKASDED</sequence>
<evidence type="ECO:0000313" key="12">
    <source>
        <dbReference type="Proteomes" id="UP000030001"/>
    </source>
</evidence>
<comment type="function">
    <text evidence="5 6">Catalyzes the reduction of 1-pyrroline-5-carboxylate (PCA) to L-proline.</text>
</comment>
<dbReference type="EMBL" id="JROC01000033">
    <property type="protein sequence ID" value="KGL66709.1"/>
    <property type="molecule type" value="Genomic_DNA"/>
</dbReference>
<dbReference type="EC" id="1.5.1.2" evidence="6 7"/>
<dbReference type="UniPathway" id="UPA00098">
    <property type="reaction ID" value="UER00361"/>
</dbReference>
<evidence type="ECO:0000256" key="2">
    <source>
        <dbReference type="ARBA" id="ARBA00022650"/>
    </source>
</evidence>
<evidence type="ECO:0000259" key="9">
    <source>
        <dbReference type="Pfam" id="PF03807"/>
    </source>
</evidence>
<dbReference type="Pfam" id="PF03807">
    <property type="entry name" value="F420_oxidored"/>
    <property type="match status" value="1"/>
</dbReference>
<evidence type="ECO:0000256" key="8">
    <source>
        <dbReference type="RuleBase" id="RU003903"/>
    </source>
</evidence>
<dbReference type="GO" id="GO:0004735">
    <property type="term" value="F:pyrroline-5-carboxylate reductase activity"/>
    <property type="evidence" value="ECO:0007669"/>
    <property type="project" value="UniProtKB-UniRule"/>
</dbReference>
<dbReference type="GO" id="GO:0055129">
    <property type="term" value="P:L-proline biosynthetic process"/>
    <property type="evidence" value="ECO:0007669"/>
    <property type="project" value="UniProtKB-UniRule"/>
</dbReference>
<comment type="catalytic activity">
    <reaction evidence="6">
        <text>L-proline + NAD(+) = (S)-1-pyrroline-5-carboxylate + NADH + 2 H(+)</text>
        <dbReference type="Rhea" id="RHEA:14105"/>
        <dbReference type="ChEBI" id="CHEBI:15378"/>
        <dbReference type="ChEBI" id="CHEBI:17388"/>
        <dbReference type="ChEBI" id="CHEBI:57540"/>
        <dbReference type="ChEBI" id="CHEBI:57945"/>
        <dbReference type="ChEBI" id="CHEBI:60039"/>
        <dbReference type="EC" id="1.5.1.2"/>
    </reaction>
</comment>
<dbReference type="HAMAP" id="MF_01925">
    <property type="entry name" value="P5C_reductase"/>
    <property type="match status" value="1"/>
</dbReference>
<dbReference type="FunFam" id="1.10.3730.10:FF:000001">
    <property type="entry name" value="Pyrroline-5-carboxylate reductase"/>
    <property type="match status" value="1"/>
</dbReference>
<comment type="catalytic activity">
    <reaction evidence="6 8">
        <text>L-proline + NADP(+) = (S)-1-pyrroline-5-carboxylate + NADPH + 2 H(+)</text>
        <dbReference type="Rhea" id="RHEA:14109"/>
        <dbReference type="ChEBI" id="CHEBI:15378"/>
        <dbReference type="ChEBI" id="CHEBI:17388"/>
        <dbReference type="ChEBI" id="CHEBI:57783"/>
        <dbReference type="ChEBI" id="CHEBI:58349"/>
        <dbReference type="ChEBI" id="CHEBI:60039"/>
        <dbReference type="EC" id="1.5.1.2"/>
    </reaction>
</comment>
<evidence type="ECO:0000259" key="10">
    <source>
        <dbReference type="Pfam" id="PF14748"/>
    </source>
</evidence>
<comment type="caution">
    <text evidence="11">The sequence shown here is derived from an EMBL/GenBank/DDBJ whole genome shotgun (WGS) entry which is preliminary data.</text>
</comment>
<dbReference type="InterPro" id="IPR053790">
    <property type="entry name" value="P5CR-like_CS"/>
</dbReference>
<evidence type="ECO:0000256" key="5">
    <source>
        <dbReference type="ARBA" id="ARBA00058118"/>
    </source>
</evidence>
<keyword evidence="6" id="KW-0963">Cytoplasm</keyword>
<dbReference type="InterPro" id="IPR028939">
    <property type="entry name" value="P5C_Rdtase_cat_N"/>
</dbReference>
<comment type="similarity">
    <text evidence="1 6 8">Belongs to the pyrroline-5-carboxylate reductase family.</text>
</comment>
<comment type="subcellular location">
    <subcellularLocation>
        <location evidence="6">Cytoplasm</location>
    </subcellularLocation>
</comment>
<dbReference type="InterPro" id="IPR000304">
    <property type="entry name" value="Pyrroline-COOH_reductase"/>
</dbReference>
<dbReference type="SUPFAM" id="SSF48179">
    <property type="entry name" value="6-phosphogluconate dehydrogenase C-terminal domain-like"/>
    <property type="match status" value="1"/>
</dbReference>
<keyword evidence="2 6" id="KW-0641">Proline biosynthesis</keyword>
<feature type="domain" description="Pyrroline-5-carboxylate reductase catalytic N-terminal" evidence="9">
    <location>
        <begin position="2"/>
        <end position="92"/>
    </location>
</feature>
<gene>
    <name evidence="6" type="primary">proC</name>
    <name evidence="11" type="ORF">LX03_06415</name>
</gene>
<dbReference type="Proteomes" id="UP000030001">
    <property type="component" value="Unassembled WGS sequence"/>
</dbReference>
<dbReference type="InterPro" id="IPR036291">
    <property type="entry name" value="NAD(P)-bd_dom_sf"/>
</dbReference>
<accession>A0A099Y8V5</accession>
<evidence type="ECO:0000256" key="4">
    <source>
        <dbReference type="ARBA" id="ARBA00023002"/>
    </source>
</evidence>
<keyword evidence="6 8" id="KW-0028">Amino-acid biosynthesis</keyword>
<keyword evidence="3 6" id="KW-0521">NADP</keyword>
<dbReference type="PIRSF" id="PIRSF000193">
    <property type="entry name" value="Pyrrol-5-carb_rd"/>
    <property type="match status" value="1"/>
</dbReference>
<dbReference type="PANTHER" id="PTHR11645:SF0">
    <property type="entry name" value="PYRROLINE-5-CARBOXYLATE REDUCTASE 3"/>
    <property type="match status" value="1"/>
</dbReference>
<dbReference type="InterPro" id="IPR029036">
    <property type="entry name" value="P5CR_dimer"/>
</dbReference>
<keyword evidence="4 6" id="KW-0560">Oxidoreductase</keyword>
<dbReference type="PROSITE" id="PS00521">
    <property type="entry name" value="P5CR"/>
    <property type="match status" value="1"/>
</dbReference>
<protein>
    <recommendedName>
        <fullName evidence="6 7">Pyrroline-5-carboxylate reductase</fullName>
        <shortName evidence="6">P5C reductase</shortName>
        <shortName evidence="6">P5CR</shortName>
        <ecNumber evidence="6 7">1.5.1.2</ecNumber>
    </recommendedName>
    <alternativeName>
        <fullName evidence="6">PCA reductase</fullName>
    </alternativeName>
</protein>
<evidence type="ECO:0000313" key="11">
    <source>
        <dbReference type="EMBL" id="KGL66709.1"/>
    </source>
</evidence>
<evidence type="ECO:0000256" key="1">
    <source>
        <dbReference type="ARBA" id="ARBA00005525"/>
    </source>
</evidence>
<dbReference type="Pfam" id="PF14748">
    <property type="entry name" value="P5CR_dimer"/>
    <property type="match status" value="1"/>
</dbReference>
<evidence type="ECO:0000256" key="7">
    <source>
        <dbReference type="NCBIfam" id="TIGR00112"/>
    </source>
</evidence>
<feature type="domain" description="Pyrroline-5-carboxylate reductase dimerisation" evidence="10">
    <location>
        <begin position="156"/>
        <end position="255"/>
    </location>
</feature>
<organism evidence="11 12">
    <name type="scientific">Limosilactobacillus mucosae</name>
    <name type="common">Lactobacillus mucosae</name>
    <dbReference type="NCBI Taxonomy" id="97478"/>
    <lineage>
        <taxon>Bacteria</taxon>
        <taxon>Bacillati</taxon>
        <taxon>Bacillota</taxon>
        <taxon>Bacilli</taxon>
        <taxon>Lactobacillales</taxon>
        <taxon>Lactobacillaceae</taxon>
        <taxon>Limosilactobacillus</taxon>
    </lineage>
</organism>
<dbReference type="GO" id="GO:0005737">
    <property type="term" value="C:cytoplasm"/>
    <property type="evidence" value="ECO:0007669"/>
    <property type="project" value="UniProtKB-SubCell"/>
</dbReference>
<reference evidence="11 12" key="1">
    <citation type="submission" date="2014-09" db="EMBL/GenBank/DDBJ databases">
        <title>Lactobacillus mucosae CRL573 Genome Sequencing.</title>
        <authorList>
            <person name="Bleckwedel J."/>
            <person name="Teran L.C."/>
            <person name="Bonacina J."/>
            <person name="Saavedra L."/>
            <person name="Mozzi F.B."/>
            <person name="Raya R.R."/>
        </authorList>
    </citation>
    <scope>NUCLEOTIDE SEQUENCE [LARGE SCALE GENOMIC DNA]</scope>
    <source>
        <strain evidence="11 12">CRL573</strain>
    </source>
</reference>
<dbReference type="AlphaFoldDB" id="A0A099Y8V5"/>
<evidence type="ECO:0000256" key="3">
    <source>
        <dbReference type="ARBA" id="ARBA00022857"/>
    </source>
</evidence>
<proteinExistence type="inferred from homology"/>
<name>A0A099Y8V5_LIMMU</name>
<dbReference type="PANTHER" id="PTHR11645">
    <property type="entry name" value="PYRROLINE-5-CARBOXYLATE REDUCTASE"/>
    <property type="match status" value="1"/>
</dbReference>
<dbReference type="SUPFAM" id="SSF51735">
    <property type="entry name" value="NAD(P)-binding Rossmann-fold domains"/>
    <property type="match status" value="1"/>
</dbReference>
<evidence type="ECO:0000256" key="6">
    <source>
        <dbReference type="HAMAP-Rule" id="MF_01925"/>
    </source>
</evidence>
<dbReference type="Gene3D" id="3.40.50.720">
    <property type="entry name" value="NAD(P)-binding Rossmann-like Domain"/>
    <property type="match status" value="1"/>
</dbReference>
<dbReference type="Gene3D" id="1.10.3730.10">
    <property type="entry name" value="ProC C-terminal domain-like"/>
    <property type="match status" value="1"/>
</dbReference>
<comment type="pathway">
    <text evidence="6 8">Amino-acid biosynthesis; L-proline biosynthesis; L-proline from L-glutamate 5-semialdehyde: step 1/1.</text>
</comment>
<dbReference type="NCBIfam" id="TIGR00112">
    <property type="entry name" value="proC"/>
    <property type="match status" value="1"/>
</dbReference>
<dbReference type="InterPro" id="IPR008927">
    <property type="entry name" value="6-PGluconate_DH-like_C_sf"/>
</dbReference>